<name>A0A8J5V5H4_9HYME</name>
<organism evidence="1 2">
    <name type="scientific">Cotesia typhae</name>
    <dbReference type="NCBI Taxonomy" id="2053667"/>
    <lineage>
        <taxon>Eukaryota</taxon>
        <taxon>Metazoa</taxon>
        <taxon>Ecdysozoa</taxon>
        <taxon>Arthropoda</taxon>
        <taxon>Hexapoda</taxon>
        <taxon>Insecta</taxon>
        <taxon>Pterygota</taxon>
        <taxon>Neoptera</taxon>
        <taxon>Endopterygota</taxon>
        <taxon>Hymenoptera</taxon>
        <taxon>Apocrita</taxon>
        <taxon>Ichneumonoidea</taxon>
        <taxon>Braconidae</taxon>
        <taxon>Microgastrinae</taxon>
        <taxon>Cotesia</taxon>
    </lineage>
</organism>
<dbReference type="EMBL" id="JAAOIC020000068">
    <property type="protein sequence ID" value="KAG8034294.1"/>
    <property type="molecule type" value="Genomic_DNA"/>
</dbReference>
<protein>
    <submittedName>
        <fullName evidence="1">Uncharacterized protein</fullName>
    </submittedName>
</protein>
<reference evidence="1" key="1">
    <citation type="submission" date="2020-03" db="EMBL/GenBank/DDBJ databases">
        <authorList>
            <person name="Chebbi M.A."/>
            <person name="Drezen J.M."/>
        </authorList>
    </citation>
    <scope>NUCLEOTIDE SEQUENCE</scope>
    <source>
        <tissue evidence="1">Whole body</tissue>
    </source>
</reference>
<proteinExistence type="predicted"/>
<dbReference type="Proteomes" id="UP000729913">
    <property type="component" value="Unassembled WGS sequence"/>
</dbReference>
<dbReference type="PANTHER" id="PTHR21608:SF7">
    <property type="entry name" value="KINESIN-LIKE PROTEIN CG14535"/>
    <property type="match status" value="1"/>
</dbReference>
<comment type="caution">
    <text evidence="1">The sequence shown here is derived from an EMBL/GenBank/DDBJ whole genome shotgun (WGS) entry which is preliminary data.</text>
</comment>
<gene>
    <name evidence="1" type="ORF">G9C98_001378</name>
</gene>
<reference evidence="1" key="2">
    <citation type="submission" date="2021-04" db="EMBL/GenBank/DDBJ databases">
        <title>Genome-wide patterns of bracovirus chromosomal integration into multiple host tissues during parasitism.</title>
        <authorList>
            <person name="Chebbi M.A.C."/>
        </authorList>
    </citation>
    <scope>NUCLEOTIDE SEQUENCE</scope>
    <source>
        <tissue evidence="1">Whole body</tissue>
    </source>
</reference>
<dbReference type="InterPro" id="IPR027640">
    <property type="entry name" value="Kinesin-like_fam"/>
</dbReference>
<keyword evidence="2" id="KW-1185">Reference proteome</keyword>
<accession>A0A8J5V5H4</accession>
<dbReference type="OrthoDB" id="8862460at2759"/>
<dbReference type="GO" id="GO:0003777">
    <property type="term" value="F:microtubule motor activity"/>
    <property type="evidence" value="ECO:0007669"/>
    <property type="project" value="InterPro"/>
</dbReference>
<dbReference type="AlphaFoldDB" id="A0A8J5V5H4"/>
<evidence type="ECO:0000313" key="1">
    <source>
        <dbReference type="EMBL" id="KAG8034294.1"/>
    </source>
</evidence>
<evidence type="ECO:0000313" key="2">
    <source>
        <dbReference type="Proteomes" id="UP000729913"/>
    </source>
</evidence>
<sequence>MLRVSSGEGGSFFTADKRKKQITIIDPTSGQSATTESDRRPTVAAPKMFAFDAIFTEEDSQSQPSYPGNRFRLEASDVDLVLLCRRILKPTGWLRHFKFSSSISTL</sequence>
<dbReference type="GO" id="GO:0007018">
    <property type="term" value="P:microtubule-based movement"/>
    <property type="evidence" value="ECO:0007669"/>
    <property type="project" value="InterPro"/>
</dbReference>
<dbReference type="PANTHER" id="PTHR21608">
    <property type="entry name" value="KINESIN-LIKE PROTEIN CG14535"/>
    <property type="match status" value="1"/>
</dbReference>